<accession>A0ABQ2NCL6</accession>
<evidence type="ECO:0008006" key="4">
    <source>
        <dbReference type="Google" id="ProtNLM"/>
    </source>
</evidence>
<feature type="transmembrane region" description="Helical" evidence="1">
    <location>
        <begin position="48"/>
        <end position="69"/>
    </location>
</feature>
<comment type="caution">
    <text evidence="2">The sequence shown here is derived from an EMBL/GenBank/DDBJ whole genome shotgun (WGS) entry which is preliminary data.</text>
</comment>
<evidence type="ECO:0000313" key="3">
    <source>
        <dbReference type="Proteomes" id="UP000655410"/>
    </source>
</evidence>
<gene>
    <name evidence="2" type="ORF">GCM10011584_30330</name>
</gene>
<evidence type="ECO:0000256" key="1">
    <source>
        <dbReference type="SAM" id="Phobius"/>
    </source>
</evidence>
<reference evidence="3" key="1">
    <citation type="journal article" date="2019" name="Int. J. Syst. Evol. Microbiol.">
        <title>The Global Catalogue of Microorganisms (GCM) 10K type strain sequencing project: providing services to taxonomists for standard genome sequencing and annotation.</title>
        <authorList>
            <consortium name="The Broad Institute Genomics Platform"/>
            <consortium name="The Broad Institute Genome Sequencing Center for Infectious Disease"/>
            <person name="Wu L."/>
            <person name="Ma J."/>
        </authorList>
    </citation>
    <scope>NUCLEOTIDE SEQUENCE [LARGE SCALE GENOMIC DNA]</scope>
    <source>
        <strain evidence="3">CGMCC 4.7371</strain>
    </source>
</reference>
<keyword evidence="1" id="KW-0812">Transmembrane</keyword>
<protein>
    <recommendedName>
        <fullName evidence="4">DUF3040 domain-containing protein</fullName>
    </recommendedName>
</protein>
<organism evidence="2 3">
    <name type="scientific">Nocardioides phosphati</name>
    <dbReference type="NCBI Taxonomy" id="1867775"/>
    <lineage>
        <taxon>Bacteria</taxon>
        <taxon>Bacillati</taxon>
        <taxon>Actinomycetota</taxon>
        <taxon>Actinomycetes</taxon>
        <taxon>Propionibacteriales</taxon>
        <taxon>Nocardioidaceae</taxon>
        <taxon>Nocardioides</taxon>
    </lineage>
</organism>
<name>A0ABQ2NCL6_9ACTN</name>
<dbReference type="Proteomes" id="UP000655410">
    <property type="component" value="Unassembled WGS sequence"/>
</dbReference>
<proteinExistence type="predicted"/>
<dbReference type="RefSeq" id="WP_188784870.1">
    <property type="nucleotide sequence ID" value="NZ_BMNI01000009.1"/>
</dbReference>
<dbReference type="EMBL" id="BMNI01000009">
    <property type="protein sequence ID" value="GGO92886.1"/>
    <property type="molecule type" value="Genomic_DNA"/>
</dbReference>
<keyword evidence="1" id="KW-1133">Transmembrane helix</keyword>
<sequence length="73" mass="7884">MNDIDTARAQHLRRHLMTPEALAHAAVIGQRADLTRHHGQGNGMRVHVFYFAAVSLVALAMMIAAVVVANATP</sequence>
<evidence type="ECO:0000313" key="2">
    <source>
        <dbReference type="EMBL" id="GGO92886.1"/>
    </source>
</evidence>
<keyword evidence="1" id="KW-0472">Membrane</keyword>
<keyword evidence="3" id="KW-1185">Reference proteome</keyword>